<proteinExistence type="inferred from homology"/>
<dbReference type="InterPro" id="IPR005793">
    <property type="entry name" value="Formyl_trans_C"/>
</dbReference>
<dbReference type="InterPro" id="IPR002376">
    <property type="entry name" value="Formyl_transf_N"/>
</dbReference>
<dbReference type="EMBL" id="BAABAL010000002">
    <property type="protein sequence ID" value="GAA3986223.1"/>
    <property type="molecule type" value="Genomic_DNA"/>
</dbReference>
<dbReference type="PANTHER" id="PTHR11138:SF5">
    <property type="entry name" value="METHIONYL-TRNA FORMYLTRANSFERASE, MITOCHONDRIAL"/>
    <property type="match status" value="1"/>
</dbReference>
<dbReference type="SUPFAM" id="SSF50486">
    <property type="entry name" value="FMT C-terminal domain-like"/>
    <property type="match status" value="1"/>
</dbReference>
<accession>A0ABP7QPV9</accession>
<evidence type="ECO:0000256" key="3">
    <source>
        <dbReference type="ARBA" id="ARBA00022917"/>
    </source>
</evidence>
<evidence type="ECO:0000313" key="7">
    <source>
        <dbReference type="Proteomes" id="UP001501747"/>
    </source>
</evidence>
<feature type="domain" description="Formyl transferase N-terminal" evidence="4">
    <location>
        <begin position="9"/>
        <end position="155"/>
    </location>
</feature>
<name>A0ABP7QPV9_9PSEU</name>
<dbReference type="Gene3D" id="3.40.50.12230">
    <property type="match status" value="1"/>
</dbReference>
<gene>
    <name evidence="6" type="ORF">GCM10022247_00750</name>
</gene>
<dbReference type="Proteomes" id="UP001501747">
    <property type="component" value="Unassembled WGS sequence"/>
</dbReference>
<evidence type="ECO:0000256" key="1">
    <source>
        <dbReference type="ARBA" id="ARBA00010699"/>
    </source>
</evidence>
<evidence type="ECO:0008006" key="8">
    <source>
        <dbReference type="Google" id="ProtNLM"/>
    </source>
</evidence>
<evidence type="ECO:0000259" key="4">
    <source>
        <dbReference type="Pfam" id="PF00551"/>
    </source>
</evidence>
<dbReference type="Pfam" id="PF00551">
    <property type="entry name" value="Formyl_trans_N"/>
    <property type="match status" value="1"/>
</dbReference>
<organism evidence="6 7">
    <name type="scientific">Allokutzneria multivorans</name>
    <dbReference type="NCBI Taxonomy" id="1142134"/>
    <lineage>
        <taxon>Bacteria</taxon>
        <taxon>Bacillati</taxon>
        <taxon>Actinomycetota</taxon>
        <taxon>Actinomycetes</taxon>
        <taxon>Pseudonocardiales</taxon>
        <taxon>Pseudonocardiaceae</taxon>
        <taxon>Allokutzneria</taxon>
    </lineage>
</organism>
<keyword evidence="3" id="KW-0648">Protein biosynthesis</keyword>
<dbReference type="RefSeq" id="WP_344870366.1">
    <property type="nucleotide sequence ID" value="NZ_BAABAL010000002.1"/>
</dbReference>
<keyword evidence="2" id="KW-0808">Transferase</keyword>
<feature type="domain" description="Formyl transferase C-terminal" evidence="5">
    <location>
        <begin position="209"/>
        <end position="277"/>
    </location>
</feature>
<dbReference type="InterPro" id="IPR011034">
    <property type="entry name" value="Formyl_transferase-like_C_sf"/>
</dbReference>
<evidence type="ECO:0000259" key="5">
    <source>
        <dbReference type="Pfam" id="PF02911"/>
    </source>
</evidence>
<dbReference type="SUPFAM" id="SSF53328">
    <property type="entry name" value="Formyltransferase"/>
    <property type="match status" value="1"/>
</dbReference>
<dbReference type="PANTHER" id="PTHR11138">
    <property type="entry name" value="METHIONYL-TRNA FORMYLTRANSFERASE"/>
    <property type="match status" value="1"/>
</dbReference>
<reference evidence="7" key="1">
    <citation type="journal article" date="2019" name="Int. J. Syst. Evol. Microbiol.">
        <title>The Global Catalogue of Microorganisms (GCM) 10K type strain sequencing project: providing services to taxonomists for standard genome sequencing and annotation.</title>
        <authorList>
            <consortium name="The Broad Institute Genomics Platform"/>
            <consortium name="The Broad Institute Genome Sequencing Center for Infectious Disease"/>
            <person name="Wu L."/>
            <person name="Ma J."/>
        </authorList>
    </citation>
    <scope>NUCLEOTIDE SEQUENCE [LARGE SCALE GENOMIC DNA]</scope>
    <source>
        <strain evidence="7">JCM 17342</strain>
    </source>
</reference>
<sequence length="279" mass="29547">MVLRVALVSFRADLFLALQEGCAAGGHEVVLGVVGRSRRPGGAAAAGIAAKVADVVPVLPPGVDLVLPGDVGGLVAALHGYRVDVVVVCGFSWRIPPIALAAPTLGFINVHASLLPRYRGPAPVQWALRNGDPGIGVTAHWMDERIDTGNILVQRGGIPLPEYVTFAELWPLLDPHIREVVTAALGRAETGCPGRPQEESLASYAGALEAEYSHIDWSWPARLIHNQVRTFHFGAGIAGPFAEVDGERVRVLRTRLTPGAGTRVQCADGPIWVTEAEPA</sequence>
<dbReference type="Pfam" id="PF02911">
    <property type="entry name" value="Formyl_trans_C"/>
    <property type="match status" value="1"/>
</dbReference>
<dbReference type="InterPro" id="IPR036477">
    <property type="entry name" value="Formyl_transf_N_sf"/>
</dbReference>
<keyword evidence="7" id="KW-1185">Reference proteome</keyword>
<comment type="caution">
    <text evidence="6">The sequence shown here is derived from an EMBL/GenBank/DDBJ whole genome shotgun (WGS) entry which is preliminary data.</text>
</comment>
<protein>
    <recommendedName>
        <fullName evidence="8">Methionyl-tRNA formyltransferase</fullName>
    </recommendedName>
</protein>
<comment type="similarity">
    <text evidence="1">Belongs to the Fmt family.</text>
</comment>
<dbReference type="CDD" id="cd08369">
    <property type="entry name" value="FMT_core"/>
    <property type="match status" value="1"/>
</dbReference>
<evidence type="ECO:0000313" key="6">
    <source>
        <dbReference type="EMBL" id="GAA3986223.1"/>
    </source>
</evidence>
<dbReference type="InterPro" id="IPR044135">
    <property type="entry name" value="Met-tRNA-FMT_C"/>
</dbReference>
<dbReference type="CDD" id="cd08704">
    <property type="entry name" value="Met_tRNA_FMT_C"/>
    <property type="match status" value="1"/>
</dbReference>
<evidence type="ECO:0000256" key="2">
    <source>
        <dbReference type="ARBA" id="ARBA00022679"/>
    </source>
</evidence>